<dbReference type="GeneID" id="28979297"/>
<name>A0A194SAM6_RHOGW</name>
<organism evidence="3 4">
    <name type="scientific">Rhodotorula graminis (strain WP1)</name>
    <dbReference type="NCBI Taxonomy" id="578459"/>
    <lineage>
        <taxon>Eukaryota</taxon>
        <taxon>Fungi</taxon>
        <taxon>Dikarya</taxon>
        <taxon>Basidiomycota</taxon>
        <taxon>Pucciniomycotina</taxon>
        <taxon>Microbotryomycetes</taxon>
        <taxon>Sporidiobolales</taxon>
        <taxon>Sporidiobolaceae</taxon>
        <taxon>Rhodotorula</taxon>
    </lineage>
</organism>
<proteinExistence type="predicted"/>
<feature type="compositionally biased region" description="Polar residues" evidence="2">
    <location>
        <begin position="1"/>
        <end position="10"/>
    </location>
</feature>
<dbReference type="OMA" id="EVARFQH"/>
<protein>
    <submittedName>
        <fullName evidence="3">Uncharacterized protein</fullName>
    </submittedName>
</protein>
<dbReference type="RefSeq" id="XP_018273711.1">
    <property type="nucleotide sequence ID" value="XM_018418850.1"/>
</dbReference>
<evidence type="ECO:0000256" key="2">
    <source>
        <dbReference type="SAM" id="MobiDB-lite"/>
    </source>
</evidence>
<feature type="region of interest" description="Disordered" evidence="2">
    <location>
        <begin position="1"/>
        <end position="24"/>
    </location>
</feature>
<gene>
    <name evidence="3" type="ORF">RHOBADRAFT_66024</name>
</gene>
<feature type="coiled-coil region" evidence="1">
    <location>
        <begin position="103"/>
        <end position="140"/>
    </location>
</feature>
<feature type="compositionally biased region" description="Basic and acidic residues" evidence="2">
    <location>
        <begin position="58"/>
        <end position="70"/>
    </location>
</feature>
<accession>A0A194SAM6</accession>
<evidence type="ECO:0000313" key="4">
    <source>
        <dbReference type="Proteomes" id="UP000053890"/>
    </source>
</evidence>
<evidence type="ECO:0000313" key="3">
    <source>
        <dbReference type="EMBL" id="KPV77662.1"/>
    </source>
</evidence>
<evidence type="ECO:0000256" key="1">
    <source>
        <dbReference type="SAM" id="Coils"/>
    </source>
</evidence>
<keyword evidence="1" id="KW-0175">Coiled coil</keyword>
<dbReference type="Proteomes" id="UP000053890">
    <property type="component" value="Unassembled WGS sequence"/>
</dbReference>
<dbReference type="EMBL" id="KQ474074">
    <property type="protein sequence ID" value="KPV77662.1"/>
    <property type="molecule type" value="Genomic_DNA"/>
</dbReference>
<reference evidence="3 4" key="1">
    <citation type="journal article" date="2015" name="Front. Microbiol.">
        <title>Genome sequence of the plant growth promoting endophytic yeast Rhodotorula graminis WP1.</title>
        <authorList>
            <person name="Firrincieli A."/>
            <person name="Otillar R."/>
            <person name="Salamov A."/>
            <person name="Schmutz J."/>
            <person name="Khan Z."/>
            <person name="Redman R.S."/>
            <person name="Fleck N.D."/>
            <person name="Lindquist E."/>
            <person name="Grigoriev I.V."/>
            <person name="Doty S.L."/>
        </authorList>
    </citation>
    <scope>NUCLEOTIDE SEQUENCE [LARGE SCALE GENOMIC DNA]</scope>
    <source>
        <strain evidence="3 4">WP1</strain>
    </source>
</reference>
<sequence>MSGLDNSTASLGDAQLPPQLQQRLEEEVARFQHSTSVDDDLAQTTARHDALLKDKVAAVHAQNEHAKDVAQQHGPSDPPNDALQGKAHTHGENDPVAALQEGVDSKRSAVAAQRAELSDLEERLRRADEVEQRLRAALGEKA</sequence>
<feature type="region of interest" description="Disordered" evidence="2">
    <location>
        <begin position="58"/>
        <end position="96"/>
    </location>
</feature>
<dbReference type="OrthoDB" id="10341704at2759"/>
<keyword evidence="4" id="KW-1185">Reference proteome</keyword>
<dbReference type="AlphaFoldDB" id="A0A194SAM6"/>